<name>A0A117LTN8_9BACT</name>
<dbReference type="AlphaFoldDB" id="A0A117LTN8"/>
<feature type="transmembrane region" description="Helical" evidence="1">
    <location>
        <begin position="237"/>
        <end position="257"/>
    </location>
</feature>
<reference evidence="3" key="1">
    <citation type="journal article" date="2015" name="MBio">
        <title>Genome-Resolved Metagenomic Analysis Reveals Roles for Candidate Phyla and Other Microbial Community Members in Biogeochemical Transformations in Oil Reservoirs.</title>
        <authorList>
            <person name="Hu P."/>
            <person name="Tom L."/>
            <person name="Singh A."/>
            <person name="Thomas B.C."/>
            <person name="Baker B.J."/>
            <person name="Piceno Y.M."/>
            <person name="Andersen G.L."/>
            <person name="Banfield J.F."/>
        </authorList>
    </citation>
    <scope>NUCLEOTIDE SEQUENCE [LARGE SCALE GENOMIC DNA]</scope>
</reference>
<evidence type="ECO:0000313" key="2">
    <source>
        <dbReference type="EMBL" id="KUK66832.1"/>
    </source>
</evidence>
<evidence type="ECO:0000256" key="1">
    <source>
        <dbReference type="SAM" id="Phobius"/>
    </source>
</evidence>
<evidence type="ECO:0008006" key="4">
    <source>
        <dbReference type="Google" id="ProtNLM"/>
    </source>
</evidence>
<feature type="transmembrane region" description="Helical" evidence="1">
    <location>
        <begin position="263"/>
        <end position="291"/>
    </location>
</feature>
<sequence>MEKKYSIGRGVLLLIIFALLSYIFTSMTVWTTDGKYLFLSRYLRINQHNRVISGENFAPDQYRFGSYYLVENLFKFIPIEWLDENSEELSMMLLSRDYWTEEKKGMIDSYFPVAEREKLVSDLEKVIEELVDSVTAKNLLLNNALKAFASSLNWQVYLTDPATTALLIGERLPEEIKRAVDLSSNENQILNGHITARFFFNILTLILLYGFCRVFSSPSESLLSTVVFQAIMPLTTMYFGWETFHAAALFIGGLLLIAKRGRFYLLCLLMALGSLFRPDHMIFLSLIYLLFNFNSGLSWSKRAFVLSKSFITAAIPAVLTFAVSRFLYPDAEYSVDLIQLRYNMTYIWSWIYPMIFASIPLLFLREVKSYGFFRKTWFWILPFIAMNFLVARTAEVRLFTPVIAYFAPLIGIGLQRFFPGRSMVNTAIE</sequence>
<comment type="caution">
    <text evidence="2">The sequence shown here is derived from an EMBL/GenBank/DDBJ whole genome shotgun (WGS) entry which is preliminary data.</text>
</comment>
<feature type="transmembrane region" description="Helical" evidence="1">
    <location>
        <begin position="376"/>
        <end position="392"/>
    </location>
</feature>
<dbReference type="PATRIC" id="fig|1236046.6.peg.1230"/>
<gene>
    <name evidence="2" type="ORF">XD86_1033</name>
</gene>
<evidence type="ECO:0000313" key="3">
    <source>
        <dbReference type="Proteomes" id="UP000054260"/>
    </source>
</evidence>
<proteinExistence type="predicted"/>
<keyword evidence="1" id="KW-1133">Transmembrane helix</keyword>
<feature type="transmembrane region" description="Helical" evidence="1">
    <location>
        <begin position="347"/>
        <end position="364"/>
    </location>
</feature>
<feature type="transmembrane region" description="Helical" evidence="1">
    <location>
        <begin position="398"/>
        <end position="418"/>
    </location>
</feature>
<dbReference type="Proteomes" id="UP000054260">
    <property type="component" value="Unassembled WGS sequence"/>
</dbReference>
<protein>
    <recommendedName>
        <fullName evidence="4">Glycosyltransferase RgtA/B/C/D-like domain-containing protein</fullName>
    </recommendedName>
</protein>
<feature type="transmembrane region" description="Helical" evidence="1">
    <location>
        <begin position="198"/>
        <end position="216"/>
    </location>
</feature>
<keyword evidence="1" id="KW-0472">Membrane</keyword>
<organism evidence="2 3">
    <name type="scientific">Mesotoga infera</name>
    <dbReference type="NCBI Taxonomy" id="1236046"/>
    <lineage>
        <taxon>Bacteria</taxon>
        <taxon>Thermotogati</taxon>
        <taxon>Thermotogota</taxon>
        <taxon>Thermotogae</taxon>
        <taxon>Kosmotogales</taxon>
        <taxon>Kosmotogaceae</taxon>
        <taxon>Mesotoga</taxon>
    </lineage>
</organism>
<feature type="transmembrane region" description="Helical" evidence="1">
    <location>
        <begin position="303"/>
        <end position="327"/>
    </location>
</feature>
<keyword evidence="1" id="KW-0812">Transmembrane</keyword>
<feature type="transmembrane region" description="Helical" evidence="1">
    <location>
        <begin position="12"/>
        <end position="30"/>
    </location>
</feature>
<dbReference type="EMBL" id="LGGH01000163">
    <property type="protein sequence ID" value="KUK66832.1"/>
    <property type="molecule type" value="Genomic_DNA"/>
</dbReference>
<accession>A0A117LTN8</accession>